<evidence type="ECO:0000256" key="5">
    <source>
        <dbReference type="PROSITE-ProRule" id="PRU00182"/>
    </source>
</evidence>
<dbReference type="InterPro" id="IPR006145">
    <property type="entry name" value="PsdUridine_synth_RsuA/RluA"/>
</dbReference>
<dbReference type="NCBIfam" id="TIGR00005">
    <property type="entry name" value="rluA_subfam"/>
    <property type="match status" value="1"/>
</dbReference>
<accession>A0AAX4NXV0</accession>
<dbReference type="InterPro" id="IPR006225">
    <property type="entry name" value="PsdUridine_synth_RluC/D"/>
</dbReference>
<organism evidence="9 10">
    <name type="scientific">Chloropicon roscoffensis</name>
    <dbReference type="NCBI Taxonomy" id="1461544"/>
    <lineage>
        <taxon>Eukaryota</taxon>
        <taxon>Viridiplantae</taxon>
        <taxon>Chlorophyta</taxon>
        <taxon>Chloropicophyceae</taxon>
        <taxon>Chloropicales</taxon>
        <taxon>Chloropicaceae</taxon>
        <taxon>Chloropicon</taxon>
    </lineage>
</organism>
<feature type="domain" description="Pseudouridine synthase RsuA/RluA-like" evidence="8">
    <location>
        <begin position="149"/>
        <end position="337"/>
    </location>
</feature>
<comment type="similarity">
    <text evidence="2 6">Belongs to the pseudouridine synthase RluA family.</text>
</comment>
<dbReference type="GO" id="GO:0003723">
    <property type="term" value="F:RNA binding"/>
    <property type="evidence" value="ECO:0007669"/>
    <property type="project" value="UniProtKB-KW"/>
</dbReference>
<evidence type="ECO:0000256" key="6">
    <source>
        <dbReference type="RuleBase" id="RU362028"/>
    </source>
</evidence>
<dbReference type="Gene3D" id="3.10.290.10">
    <property type="entry name" value="RNA-binding S4 domain"/>
    <property type="match status" value="1"/>
</dbReference>
<reference evidence="9 10" key="1">
    <citation type="submission" date="2024-03" db="EMBL/GenBank/DDBJ databases">
        <title>Complete genome sequence of the green alga Chloropicon roscoffensis RCC1871.</title>
        <authorList>
            <person name="Lemieux C."/>
            <person name="Pombert J.-F."/>
            <person name="Otis C."/>
            <person name="Turmel M."/>
        </authorList>
    </citation>
    <scope>NUCLEOTIDE SEQUENCE [LARGE SCALE GENOMIC DNA]</scope>
    <source>
        <strain evidence="9 10">RCC1871</strain>
    </source>
</reference>
<name>A0AAX4NXV0_9CHLO</name>
<dbReference type="PROSITE" id="PS50889">
    <property type="entry name" value="S4"/>
    <property type="match status" value="1"/>
</dbReference>
<keyword evidence="10" id="KW-1185">Reference proteome</keyword>
<dbReference type="PANTHER" id="PTHR21600">
    <property type="entry name" value="MITOCHONDRIAL RNA PSEUDOURIDINE SYNTHASE"/>
    <property type="match status" value="1"/>
</dbReference>
<feature type="region of interest" description="Disordered" evidence="7">
    <location>
        <begin position="13"/>
        <end position="68"/>
    </location>
</feature>
<dbReference type="InterPro" id="IPR036986">
    <property type="entry name" value="S4_RNA-bd_sf"/>
</dbReference>
<protein>
    <recommendedName>
        <fullName evidence="6">Pseudouridine synthase</fullName>
        <ecNumber evidence="6">5.4.99.-</ecNumber>
    </recommendedName>
</protein>
<comment type="catalytic activity">
    <reaction evidence="1 6">
        <text>a uridine in RNA = a pseudouridine in RNA</text>
        <dbReference type="Rhea" id="RHEA:48348"/>
        <dbReference type="Rhea" id="RHEA-COMP:12068"/>
        <dbReference type="Rhea" id="RHEA-COMP:12069"/>
        <dbReference type="ChEBI" id="CHEBI:65314"/>
        <dbReference type="ChEBI" id="CHEBI:65315"/>
    </reaction>
</comment>
<evidence type="ECO:0000256" key="4">
    <source>
        <dbReference type="PIRSR" id="PIRSR606225-1"/>
    </source>
</evidence>
<dbReference type="Gene3D" id="3.30.2350.10">
    <property type="entry name" value="Pseudouridine synthase"/>
    <property type="match status" value="1"/>
</dbReference>
<dbReference type="EMBL" id="CP151501">
    <property type="protein sequence ID" value="WZN58960.1"/>
    <property type="molecule type" value="Genomic_DNA"/>
</dbReference>
<gene>
    <name evidence="9" type="ORF">HKI87_01g04850</name>
</gene>
<evidence type="ECO:0000256" key="3">
    <source>
        <dbReference type="ARBA" id="ARBA00023235"/>
    </source>
</evidence>
<evidence type="ECO:0000313" key="9">
    <source>
        <dbReference type="EMBL" id="WZN58960.1"/>
    </source>
</evidence>
<dbReference type="InterPro" id="IPR020103">
    <property type="entry name" value="PsdUridine_synth_cat_dom_sf"/>
</dbReference>
<dbReference type="PROSITE" id="PS01129">
    <property type="entry name" value="PSI_RLU"/>
    <property type="match status" value="1"/>
</dbReference>
<keyword evidence="5" id="KW-0694">RNA-binding</keyword>
<dbReference type="InterPro" id="IPR006224">
    <property type="entry name" value="PsdUridine_synth_RluA-like_CS"/>
</dbReference>
<dbReference type="PANTHER" id="PTHR21600:SF87">
    <property type="entry name" value="RNA PSEUDOURIDYLATE SYNTHASE DOMAIN-CONTAINING PROTEIN 1"/>
    <property type="match status" value="1"/>
</dbReference>
<dbReference type="Pfam" id="PF00849">
    <property type="entry name" value="PseudoU_synth_2"/>
    <property type="match status" value="1"/>
</dbReference>
<dbReference type="InterPro" id="IPR050188">
    <property type="entry name" value="RluA_PseudoU_synthase"/>
</dbReference>
<evidence type="ECO:0000256" key="7">
    <source>
        <dbReference type="SAM" id="MobiDB-lite"/>
    </source>
</evidence>
<dbReference type="SUPFAM" id="SSF55120">
    <property type="entry name" value="Pseudouridine synthase"/>
    <property type="match status" value="1"/>
</dbReference>
<comment type="function">
    <text evidence="6">Responsible for synthesis of pseudouridine from uracil.</text>
</comment>
<dbReference type="GO" id="GO:0009982">
    <property type="term" value="F:pseudouridine synthase activity"/>
    <property type="evidence" value="ECO:0007669"/>
    <property type="project" value="InterPro"/>
</dbReference>
<dbReference type="CDD" id="cd02869">
    <property type="entry name" value="PseudoU_synth_RluA_like"/>
    <property type="match status" value="1"/>
</dbReference>
<dbReference type="GO" id="GO:0000455">
    <property type="term" value="P:enzyme-directed rRNA pseudouridine synthesis"/>
    <property type="evidence" value="ECO:0007669"/>
    <property type="project" value="TreeGrafter"/>
</dbReference>
<proteinExistence type="inferred from homology"/>
<keyword evidence="3 6" id="KW-0413">Isomerase</keyword>
<evidence type="ECO:0000256" key="1">
    <source>
        <dbReference type="ARBA" id="ARBA00000073"/>
    </source>
</evidence>
<feature type="active site" evidence="4">
    <location>
        <position position="221"/>
    </location>
</feature>
<feature type="compositionally biased region" description="Low complexity" evidence="7">
    <location>
        <begin position="34"/>
        <end position="48"/>
    </location>
</feature>
<evidence type="ECO:0000259" key="8">
    <source>
        <dbReference type="Pfam" id="PF00849"/>
    </source>
</evidence>
<evidence type="ECO:0000256" key="2">
    <source>
        <dbReference type="ARBA" id="ARBA00010876"/>
    </source>
</evidence>
<dbReference type="CDD" id="cd00165">
    <property type="entry name" value="S4"/>
    <property type="match status" value="1"/>
</dbReference>
<dbReference type="AlphaFoldDB" id="A0AAX4NXV0"/>
<dbReference type="SUPFAM" id="SSF55174">
    <property type="entry name" value="Alpha-L RNA-binding motif"/>
    <property type="match status" value="1"/>
</dbReference>
<sequence>MAAAGALGRLCLSSLGRRGGNGTPSSRPRFPPVASTSAPSASSSSASAGDGEKGSRESFVVPGGGGRGSKSLRLDSFLSERLTGRNLSRARIQESVRAGTATVNGRVQVKPAHKLWPGDEVVCVILERPPLDVEPEDIPLDVVYEDATVLVVDKPAGLVVHPAPGNHGGTLVNAVLHHCNLPALRVAELGDGEDDVEGGSRADLMYGNVPVPRPGIVHRLDKGTSGLMVVAKDDLARESLQAQFRERTVEREYLSIVCGELDRGGGGGEGRVVTAIGRDVRERTRMAAFPAAGAENKPHLKRAASRFAVREVLAGGLASLVSWRLETGRTHQIRVHAKFLGAPLFGDPTYGGKLELAPRGTSMDRPALHAATLGFDHPRTGERLTFRREPPQDFEQALRDLRLG</sequence>
<dbReference type="EC" id="5.4.99.-" evidence="6"/>
<evidence type="ECO:0000313" key="10">
    <source>
        <dbReference type="Proteomes" id="UP001472866"/>
    </source>
</evidence>
<dbReference type="Proteomes" id="UP001472866">
    <property type="component" value="Chromosome 01"/>
</dbReference>